<evidence type="ECO:0000256" key="2">
    <source>
        <dbReference type="ARBA" id="ARBA00022946"/>
    </source>
</evidence>
<reference evidence="3 4" key="1">
    <citation type="submission" date="2024-02" db="EMBL/GenBank/DDBJ databases">
        <authorList>
            <person name="Daric V."/>
            <person name="Darras S."/>
        </authorList>
    </citation>
    <scope>NUCLEOTIDE SEQUENCE [LARGE SCALE GENOMIC DNA]</scope>
</reference>
<organism evidence="3 4">
    <name type="scientific">Clavelina lepadiformis</name>
    <name type="common">Light-bulb sea squirt</name>
    <name type="synonym">Ascidia lepadiformis</name>
    <dbReference type="NCBI Taxonomy" id="159417"/>
    <lineage>
        <taxon>Eukaryota</taxon>
        <taxon>Metazoa</taxon>
        <taxon>Chordata</taxon>
        <taxon>Tunicata</taxon>
        <taxon>Ascidiacea</taxon>
        <taxon>Aplousobranchia</taxon>
        <taxon>Clavelinidae</taxon>
        <taxon>Clavelina</taxon>
    </lineage>
</organism>
<accession>A0ABP0FA67</accession>
<dbReference type="PANTHER" id="PTHR13068:SF112">
    <property type="entry name" value="TRANSCRIPTION TERMINATION FACTOR 3, MITOCHONDRIAL"/>
    <property type="match status" value="1"/>
</dbReference>
<dbReference type="Pfam" id="PF02536">
    <property type="entry name" value="mTERF"/>
    <property type="match status" value="1"/>
</dbReference>
<keyword evidence="4" id="KW-1185">Reference proteome</keyword>
<dbReference type="Proteomes" id="UP001642483">
    <property type="component" value="Unassembled WGS sequence"/>
</dbReference>
<comment type="similarity">
    <text evidence="1">Belongs to the mTERF family.</text>
</comment>
<protein>
    <recommendedName>
        <fullName evidence="5">mTERF domain-containing protein 1, mitochondrial</fullName>
    </recommendedName>
</protein>
<comment type="caution">
    <text evidence="3">The sequence shown here is derived from an EMBL/GenBank/DDBJ whole genome shotgun (WGS) entry which is preliminary data.</text>
</comment>
<evidence type="ECO:0000313" key="4">
    <source>
        <dbReference type="Proteomes" id="UP001642483"/>
    </source>
</evidence>
<evidence type="ECO:0000256" key="1">
    <source>
        <dbReference type="ARBA" id="ARBA00007692"/>
    </source>
</evidence>
<dbReference type="Gene3D" id="1.25.70.10">
    <property type="entry name" value="Transcription termination factor 3, mitochondrial"/>
    <property type="match status" value="1"/>
</dbReference>
<evidence type="ECO:0000313" key="3">
    <source>
        <dbReference type="EMBL" id="CAK8675097.1"/>
    </source>
</evidence>
<evidence type="ECO:0008006" key="5">
    <source>
        <dbReference type="Google" id="ProtNLM"/>
    </source>
</evidence>
<name>A0ABP0FA67_CLALP</name>
<dbReference type="InterPro" id="IPR038538">
    <property type="entry name" value="MTERF_sf"/>
</dbReference>
<proteinExistence type="inferred from homology"/>
<dbReference type="SMART" id="SM00733">
    <property type="entry name" value="Mterf"/>
    <property type="match status" value="6"/>
</dbReference>
<dbReference type="EMBL" id="CAWYQH010000013">
    <property type="protein sequence ID" value="CAK8675097.1"/>
    <property type="molecule type" value="Genomic_DNA"/>
</dbReference>
<keyword evidence="2" id="KW-0809">Transit peptide</keyword>
<sequence>MYFCSKWLLHNPNSWCQKYYTSLLHKKFVAIGNIAPLIQVTLYHSEACKRKHGFKNATMRYFTGTTSNFLLDREKIKSFLEFDKKLSQEMENYDPPLTPLNSRNFADFVNSSELLQTLVMFGVNLSILQHSHPASIQFLVKLDMERDLLPKLNFLKSLGIVAKEFGTLLTKNILILNPTKVVDDLKNVVSYLKSKQFSSEQIASVVVRYPQILNFEVPMLDAVLGFYQRVPTNYENRPIHYRGDEVRTIITKCPQLTGASTEAIFLQIKMLEISCGFNISQVRQLILSRPKVLLAEQKSIEMLYKLYIKEMLLTHDQLAKNAFVFDTRLKVVEPRHFYLKSMKRNIYQENQPGYLPLYDIICSTDQEFCEKCQLGPYSDYEKFLKTQ</sequence>
<dbReference type="InterPro" id="IPR003690">
    <property type="entry name" value="MTERF"/>
</dbReference>
<gene>
    <name evidence="3" type="ORF">CVLEPA_LOCUS4718</name>
</gene>
<dbReference type="PANTHER" id="PTHR13068">
    <property type="entry name" value="CGI-12 PROTEIN-RELATED"/>
    <property type="match status" value="1"/>
</dbReference>